<evidence type="ECO:0000313" key="3">
    <source>
        <dbReference type="EMBL" id="CEM38717.1"/>
    </source>
</evidence>
<dbReference type="Pfam" id="PF01852">
    <property type="entry name" value="START"/>
    <property type="match status" value="1"/>
</dbReference>
<dbReference type="Gene3D" id="3.30.530.20">
    <property type="match status" value="1"/>
</dbReference>
<dbReference type="InterPro" id="IPR002913">
    <property type="entry name" value="START_lipid-bd_dom"/>
</dbReference>
<name>A0A0G4H555_9ALVE</name>
<reference evidence="3" key="1">
    <citation type="submission" date="2014-11" db="EMBL/GenBank/DDBJ databases">
        <authorList>
            <person name="Otto D Thomas"/>
            <person name="Naeem Raeece"/>
        </authorList>
    </citation>
    <scope>NUCLEOTIDE SEQUENCE</scope>
</reference>
<dbReference type="AlphaFoldDB" id="A0A0G4H555"/>
<dbReference type="GO" id="GO:0008289">
    <property type="term" value="F:lipid binding"/>
    <property type="evidence" value="ECO:0007669"/>
    <property type="project" value="InterPro"/>
</dbReference>
<proteinExistence type="predicted"/>
<dbReference type="EMBL" id="CDMZ01001876">
    <property type="protein sequence ID" value="CEM38717.1"/>
    <property type="molecule type" value="Genomic_DNA"/>
</dbReference>
<accession>A0A0G4H555</accession>
<protein>
    <recommendedName>
        <fullName evidence="2">START domain-containing protein</fullName>
    </recommendedName>
</protein>
<dbReference type="InterPro" id="IPR023393">
    <property type="entry name" value="START-like_dom_sf"/>
</dbReference>
<dbReference type="SUPFAM" id="SSF55961">
    <property type="entry name" value="Bet v1-like"/>
    <property type="match status" value="1"/>
</dbReference>
<organism evidence="3">
    <name type="scientific">Chromera velia CCMP2878</name>
    <dbReference type="NCBI Taxonomy" id="1169474"/>
    <lineage>
        <taxon>Eukaryota</taxon>
        <taxon>Sar</taxon>
        <taxon>Alveolata</taxon>
        <taxon>Colpodellida</taxon>
        <taxon>Chromeraceae</taxon>
        <taxon>Chromera</taxon>
    </lineage>
</organism>
<feature type="domain" description="START" evidence="2">
    <location>
        <begin position="67"/>
        <end position="238"/>
    </location>
</feature>
<dbReference type="VEuPathDB" id="CryptoDB:Cvel_841"/>
<dbReference type="PROSITE" id="PS50848">
    <property type="entry name" value="START"/>
    <property type="match status" value="1"/>
</dbReference>
<gene>
    <name evidence="3" type="ORF">Cvel_841</name>
</gene>
<evidence type="ECO:0000259" key="2">
    <source>
        <dbReference type="PROSITE" id="PS50848"/>
    </source>
</evidence>
<sequence>MDPSSSTSPAEEQTAQNPWDLVLQTAAETVDGVPAGSKEAKLREICLQTVKDNKALEKLFYFVGLREGWESNGNNYDVECEKVWDDETNQWVARGVVKYDKDEYGMTPLDWLQIYRDCPRYEGLDAKATSAKALAEFNKADFFLRAVYLSFSGFTVYSGRDFVCAQQVFILKGNKVAILTTSVPDDKWPQSVSRYGWGLVRGFMHFGGALMETLEDGSMQVTYVAHLDLKTGLPMDMMTIAPHLTDFAQPLTAFKEDFKTKGVTPSPLEAQVAPSLLQEIKERKPSEPQPVLREGKREVEAAGDGNGVAAAEGDDQVPPAASPEETKETA</sequence>
<evidence type="ECO:0000256" key="1">
    <source>
        <dbReference type="SAM" id="MobiDB-lite"/>
    </source>
</evidence>
<dbReference type="CDD" id="cd00177">
    <property type="entry name" value="START"/>
    <property type="match status" value="1"/>
</dbReference>
<feature type="region of interest" description="Disordered" evidence="1">
    <location>
        <begin position="278"/>
        <end position="330"/>
    </location>
</feature>
<dbReference type="PhylomeDB" id="A0A0G4H555"/>